<reference evidence="1 2" key="1">
    <citation type="submission" date="2019-02" db="EMBL/GenBank/DDBJ databases">
        <title>Deep-cultivation of Planctomycetes and their phenomic and genomic characterization uncovers novel biology.</title>
        <authorList>
            <person name="Wiegand S."/>
            <person name="Jogler M."/>
            <person name="Boedeker C."/>
            <person name="Pinto D."/>
            <person name="Vollmers J."/>
            <person name="Rivas-Marin E."/>
            <person name="Kohn T."/>
            <person name="Peeters S.H."/>
            <person name="Heuer A."/>
            <person name="Rast P."/>
            <person name="Oberbeckmann S."/>
            <person name="Bunk B."/>
            <person name="Jeske O."/>
            <person name="Meyerdierks A."/>
            <person name="Storesund J.E."/>
            <person name="Kallscheuer N."/>
            <person name="Luecker S."/>
            <person name="Lage O.M."/>
            <person name="Pohl T."/>
            <person name="Merkel B.J."/>
            <person name="Hornburger P."/>
            <person name="Mueller R.-W."/>
            <person name="Bruemmer F."/>
            <person name="Labrenz M."/>
            <person name="Spormann A.M."/>
            <person name="Op Den Camp H."/>
            <person name="Overmann J."/>
            <person name="Amann R."/>
            <person name="Jetten M.S.M."/>
            <person name="Mascher T."/>
            <person name="Medema M.H."/>
            <person name="Devos D.P."/>
            <person name="Kaster A.-K."/>
            <person name="Ovreas L."/>
            <person name="Rohde M."/>
            <person name="Galperin M.Y."/>
            <person name="Jogler C."/>
        </authorList>
    </citation>
    <scope>NUCLEOTIDE SEQUENCE [LARGE SCALE GENOMIC DNA]</scope>
    <source>
        <strain evidence="1 2">Pla22</strain>
    </source>
</reference>
<sequence length="584" mass="64386">MTRLLPLSGTVTFASVALCFVSLNVIAVEPRVSTRTRIISAGWNQPTLDQLARDQNELPKLPIDGSVVSIRTETNPPDLFSVAHSASPWDASVFESATEILETVHPKIAAQCYLGLNANPGDVDFFDDEGWKQVTEHWRIAARLVANGKLRGIAFDPEAYTLPHSQFQYSAQASAASYSFQDYAAAARQRGRQVITAVNKESPNIEILSYFLMSFLVNDRLMMGPSPVNSAGQRRDDFQWCLAGHQYGLLPAFLAGLLEASDDSVTFFDGCEFGYWMESRSQMIEHARQVRVSGCNIIEPEVRSKYQSKVRLAFPIFMDLVTADAIPHWTLNPAETDRLKVLTNQVRWAQQSSDGLVWIYSERGRWWPEATSTALWNGKDVFRDWQEVLPGCNDAITTALQASQELVQDRTDDQATASEPALNLPSNEDAIEVTPLNDLAWKAVIANSDATSDGSTTNARIEIANQQVSIVGPVGGAATATASVKAGMHYSVKSQITQTGRGMPRLMVQFQSEDGEPISNKRQLPTQPSGDLFYAYPEDGTPSESRRCILRFQPPADAASAIIFCLVTDAVTADDKVTFEFLNQ</sequence>
<organism evidence="1 2">
    <name type="scientific">Rubripirellula amarantea</name>
    <dbReference type="NCBI Taxonomy" id="2527999"/>
    <lineage>
        <taxon>Bacteria</taxon>
        <taxon>Pseudomonadati</taxon>
        <taxon>Planctomycetota</taxon>
        <taxon>Planctomycetia</taxon>
        <taxon>Pirellulales</taxon>
        <taxon>Pirellulaceae</taxon>
        <taxon>Rubripirellula</taxon>
    </lineage>
</organism>
<comment type="caution">
    <text evidence="1">The sequence shown here is derived from an EMBL/GenBank/DDBJ whole genome shotgun (WGS) entry which is preliminary data.</text>
</comment>
<accession>A0A5C5WU25</accession>
<dbReference type="OrthoDB" id="212350at2"/>
<name>A0A5C5WU25_9BACT</name>
<proteinExistence type="predicted"/>
<gene>
    <name evidence="1" type="ORF">Pla22_18420</name>
</gene>
<dbReference type="AlphaFoldDB" id="A0A5C5WU25"/>
<dbReference type="RefSeq" id="WP_146514290.1">
    <property type="nucleotide sequence ID" value="NZ_SJPI01000001.1"/>
</dbReference>
<dbReference type="Proteomes" id="UP000316598">
    <property type="component" value="Unassembled WGS sequence"/>
</dbReference>
<evidence type="ECO:0000313" key="2">
    <source>
        <dbReference type="Proteomes" id="UP000316598"/>
    </source>
</evidence>
<dbReference type="EMBL" id="SJPI01000001">
    <property type="protein sequence ID" value="TWT54207.1"/>
    <property type="molecule type" value="Genomic_DNA"/>
</dbReference>
<keyword evidence="2" id="KW-1185">Reference proteome</keyword>
<protein>
    <submittedName>
        <fullName evidence="1">Uncharacterized protein</fullName>
    </submittedName>
</protein>
<evidence type="ECO:0000313" key="1">
    <source>
        <dbReference type="EMBL" id="TWT54207.1"/>
    </source>
</evidence>